<reference evidence="1 2" key="1">
    <citation type="submission" date="2021-03" db="EMBL/GenBank/DDBJ databases">
        <title>Sequencing the genomes of 1000 actinobacteria strains.</title>
        <authorList>
            <person name="Klenk H.-P."/>
        </authorList>
    </citation>
    <scope>NUCLEOTIDE SEQUENCE [LARGE SCALE GENOMIC DNA]</scope>
    <source>
        <strain evidence="1 2">DSM 24221</strain>
    </source>
</reference>
<dbReference type="EMBL" id="JAGIOL010000001">
    <property type="protein sequence ID" value="MBP2435614.1"/>
    <property type="molecule type" value="Genomic_DNA"/>
</dbReference>
<sequence length="32" mass="3492">MHIMSALDYCGTVSAIVITLLRTTHASTDLRT</sequence>
<proteinExistence type="predicted"/>
<organism evidence="1 2">
    <name type="scientific">Microbacterium amylolyticum</name>
    <dbReference type="NCBI Taxonomy" id="936337"/>
    <lineage>
        <taxon>Bacteria</taxon>
        <taxon>Bacillati</taxon>
        <taxon>Actinomycetota</taxon>
        <taxon>Actinomycetes</taxon>
        <taxon>Micrococcales</taxon>
        <taxon>Microbacteriaceae</taxon>
        <taxon>Microbacterium</taxon>
    </lineage>
</organism>
<evidence type="ECO:0000313" key="1">
    <source>
        <dbReference type="EMBL" id="MBP2435614.1"/>
    </source>
</evidence>
<accession>A0ABS4ZEB6</accession>
<protein>
    <submittedName>
        <fullName evidence="1">Uncharacterized protein</fullName>
    </submittedName>
</protein>
<gene>
    <name evidence="1" type="ORF">JOF34_000200</name>
</gene>
<evidence type="ECO:0000313" key="2">
    <source>
        <dbReference type="Proteomes" id="UP001519362"/>
    </source>
</evidence>
<dbReference type="Proteomes" id="UP001519362">
    <property type="component" value="Unassembled WGS sequence"/>
</dbReference>
<keyword evidence="2" id="KW-1185">Reference proteome</keyword>
<comment type="caution">
    <text evidence="1">The sequence shown here is derived from an EMBL/GenBank/DDBJ whole genome shotgun (WGS) entry which is preliminary data.</text>
</comment>
<name>A0ABS4ZEB6_9MICO</name>